<feature type="region of interest" description="Disordered" evidence="1">
    <location>
        <begin position="1"/>
        <end position="21"/>
    </location>
</feature>
<gene>
    <name evidence="2" type="ORF">GBAR_LOCUS23626</name>
</gene>
<dbReference type="EMBL" id="CASHTH010003273">
    <property type="protein sequence ID" value="CAI8042607.1"/>
    <property type="molecule type" value="Genomic_DNA"/>
</dbReference>
<accession>A0AA35T8A8</accession>
<name>A0AA35T8A8_GEOBA</name>
<dbReference type="Proteomes" id="UP001174909">
    <property type="component" value="Unassembled WGS sequence"/>
</dbReference>
<organism evidence="2 3">
    <name type="scientific">Geodia barretti</name>
    <name type="common">Barrett's horny sponge</name>
    <dbReference type="NCBI Taxonomy" id="519541"/>
    <lineage>
        <taxon>Eukaryota</taxon>
        <taxon>Metazoa</taxon>
        <taxon>Porifera</taxon>
        <taxon>Demospongiae</taxon>
        <taxon>Heteroscleromorpha</taxon>
        <taxon>Tetractinellida</taxon>
        <taxon>Astrophorina</taxon>
        <taxon>Geodiidae</taxon>
        <taxon>Geodia</taxon>
    </lineage>
</organism>
<evidence type="ECO:0000313" key="3">
    <source>
        <dbReference type="Proteomes" id="UP001174909"/>
    </source>
</evidence>
<dbReference type="AlphaFoldDB" id="A0AA35T8A8"/>
<sequence length="82" mass="8974">MAGKTGFMDGGSKKETKDQSGSCKLVIVTDTLNTYVQRVLVSVSVISRSAKYPTMWGNTGELVLTSRQRSHVLKINTPLKND</sequence>
<protein>
    <submittedName>
        <fullName evidence="2">Uncharacterized protein</fullName>
    </submittedName>
</protein>
<proteinExistence type="predicted"/>
<comment type="caution">
    <text evidence="2">The sequence shown here is derived from an EMBL/GenBank/DDBJ whole genome shotgun (WGS) entry which is preliminary data.</text>
</comment>
<keyword evidence="3" id="KW-1185">Reference proteome</keyword>
<evidence type="ECO:0000256" key="1">
    <source>
        <dbReference type="SAM" id="MobiDB-lite"/>
    </source>
</evidence>
<reference evidence="2" key="1">
    <citation type="submission" date="2023-03" db="EMBL/GenBank/DDBJ databases">
        <authorList>
            <person name="Steffen K."/>
            <person name="Cardenas P."/>
        </authorList>
    </citation>
    <scope>NUCLEOTIDE SEQUENCE</scope>
</reference>
<evidence type="ECO:0000313" key="2">
    <source>
        <dbReference type="EMBL" id="CAI8042607.1"/>
    </source>
</evidence>